<keyword evidence="6 11" id="KW-1133">Transmembrane helix</keyword>
<keyword evidence="2 11" id="KW-0812">Transmembrane</keyword>
<dbReference type="GO" id="GO:0016705">
    <property type="term" value="F:oxidoreductase activity, acting on paired donors, with incorporation or reduction of molecular oxygen"/>
    <property type="evidence" value="ECO:0007669"/>
    <property type="project" value="UniProtKB-ARBA"/>
</dbReference>
<evidence type="ECO:0000313" key="14">
    <source>
        <dbReference type="Proteomes" id="UP000287247"/>
    </source>
</evidence>
<sequence length="463" mass="52958">MTEFSWTKNWYPIFPLSYIDPSVPTSITILDKKLVIWRDKNDKWSVMDDQCPHKLAQLSKGTIKEDGTLMCRHHGWCFNGEGQCTTIPMLVGNEALETACNSLRSQVKIYPTQINQGLLWVWPDNSITPFEDSNNKQPATIPECGLDSNSTDWYMSEVPVGYTVSLESSFDPSHAQFLHEGIAGFSPEKTVPISRFETVGEISAETGFTLKHTGYNSVNQDMDAMRQFTPPCCNTTIYEYTNGAKFLFQLYFIPTKPGYCRYIGKVISNQNFSSNNILLNSLPKNLRTGFSHLFNYKLSDQNLSIMHSQEVIQSTLDQSWNKAYFLPSPADLGIITFRKWLDEFANNGPFSENHNNNKYQELTDEQLYDRWYRHTQYCPSCRSAVIFLDKLQKYGQILTMILVVITLIVILIPISIKWGIVSTILAIIIILLSNKIDDIRYLFMSSLPKKGLPIVNLYTDIKK</sequence>
<feature type="transmembrane region" description="Helical" evidence="11">
    <location>
        <begin position="394"/>
        <end position="412"/>
    </location>
</feature>
<dbReference type="GO" id="GO:0051537">
    <property type="term" value="F:2 iron, 2 sulfur cluster binding"/>
    <property type="evidence" value="ECO:0007669"/>
    <property type="project" value="UniProtKB-KW"/>
</dbReference>
<dbReference type="PANTHER" id="PTHR21266">
    <property type="entry name" value="IRON-SULFUR DOMAIN CONTAINING PROTEIN"/>
    <property type="match status" value="1"/>
</dbReference>
<keyword evidence="9" id="KW-0411">Iron-sulfur</keyword>
<comment type="subcellular location">
    <subcellularLocation>
        <location evidence="1">Membrane</location>
    </subcellularLocation>
</comment>
<reference evidence="14" key="1">
    <citation type="submission" date="2017-05" db="EMBL/GenBank/DDBJ databases">
        <title>Physiological properties and genetic analysis related to exopolysaccharide production of fresh-water unicellular cyanobacterium Aphanothece sacrum, Suizenji Nori, that has been cultured as a food source in Japan.</title>
        <authorList>
            <person name="Kanesaki Y."/>
            <person name="Yoshikawa S."/>
            <person name="Ohki K."/>
        </authorList>
    </citation>
    <scope>NUCLEOTIDE SEQUENCE [LARGE SCALE GENOMIC DNA]</scope>
    <source>
        <strain evidence="14">FPU1</strain>
    </source>
</reference>
<keyword evidence="4" id="KW-0479">Metal-binding</keyword>
<evidence type="ECO:0000256" key="8">
    <source>
        <dbReference type="ARBA" id="ARBA00023004"/>
    </source>
</evidence>
<dbReference type="InterPro" id="IPR017941">
    <property type="entry name" value="Rieske_2Fe-2S"/>
</dbReference>
<keyword evidence="10 11" id="KW-0472">Membrane</keyword>
<dbReference type="PANTHER" id="PTHR21266:SF32">
    <property type="entry name" value="CHOLESTEROL 7-DESATURASE NVD"/>
    <property type="match status" value="1"/>
</dbReference>
<keyword evidence="7" id="KW-0560">Oxidoreductase</keyword>
<dbReference type="PROSITE" id="PS51296">
    <property type="entry name" value="RIESKE"/>
    <property type="match status" value="1"/>
</dbReference>
<evidence type="ECO:0000256" key="9">
    <source>
        <dbReference type="ARBA" id="ARBA00023014"/>
    </source>
</evidence>
<keyword evidence="3" id="KW-0001">2Fe-2S</keyword>
<dbReference type="Proteomes" id="UP000287247">
    <property type="component" value="Unassembled WGS sequence"/>
</dbReference>
<dbReference type="RefSeq" id="WP_227873363.1">
    <property type="nucleotide sequence ID" value="NZ_BDQK01000014.1"/>
</dbReference>
<dbReference type="GO" id="GO:0046872">
    <property type="term" value="F:metal ion binding"/>
    <property type="evidence" value="ECO:0007669"/>
    <property type="project" value="UniProtKB-KW"/>
</dbReference>
<evidence type="ECO:0000256" key="11">
    <source>
        <dbReference type="SAM" id="Phobius"/>
    </source>
</evidence>
<evidence type="ECO:0000259" key="12">
    <source>
        <dbReference type="PROSITE" id="PS51296"/>
    </source>
</evidence>
<name>A0A401IL89_APHSA</name>
<feature type="domain" description="Rieske" evidence="12">
    <location>
        <begin position="10"/>
        <end position="121"/>
    </location>
</feature>
<dbReference type="Gene3D" id="2.102.10.10">
    <property type="entry name" value="Rieske [2Fe-2S] iron-sulphur domain"/>
    <property type="match status" value="1"/>
</dbReference>
<keyword evidence="14" id="KW-1185">Reference proteome</keyword>
<dbReference type="Pfam" id="PF08417">
    <property type="entry name" value="PaO"/>
    <property type="match status" value="1"/>
</dbReference>
<keyword evidence="5" id="KW-0809">Transit peptide</keyword>
<evidence type="ECO:0000256" key="10">
    <source>
        <dbReference type="ARBA" id="ARBA00023136"/>
    </source>
</evidence>
<evidence type="ECO:0000256" key="7">
    <source>
        <dbReference type="ARBA" id="ARBA00023002"/>
    </source>
</evidence>
<dbReference type="InterPro" id="IPR050584">
    <property type="entry name" value="Cholesterol_7-desaturase"/>
</dbReference>
<evidence type="ECO:0000256" key="1">
    <source>
        <dbReference type="ARBA" id="ARBA00004370"/>
    </source>
</evidence>
<proteinExistence type="predicted"/>
<dbReference type="GO" id="GO:0010277">
    <property type="term" value="F:chlorophyllide a oxygenase activity"/>
    <property type="evidence" value="ECO:0007669"/>
    <property type="project" value="InterPro"/>
</dbReference>
<organism evidence="13 14">
    <name type="scientific">Aphanothece sacrum FPU1</name>
    <dbReference type="NCBI Taxonomy" id="1920663"/>
    <lineage>
        <taxon>Bacteria</taxon>
        <taxon>Bacillati</taxon>
        <taxon>Cyanobacteriota</taxon>
        <taxon>Cyanophyceae</taxon>
        <taxon>Oscillatoriophycideae</taxon>
        <taxon>Chroococcales</taxon>
        <taxon>Aphanothecaceae</taxon>
        <taxon>Aphanothece</taxon>
    </lineage>
</organism>
<dbReference type="EMBL" id="BDQK01000014">
    <property type="protein sequence ID" value="GBF81998.1"/>
    <property type="molecule type" value="Genomic_DNA"/>
</dbReference>
<dbReference type="GO" id="GO:0016020">
    <property type="term" value="C:membrane"/>
    <property type="evidence" value="ECO:0007669"/>
    <property type="project" value="UniProtKB-SubCell"/>
</dbReference>
<dbReference type="SUPFAM" id="SSF50022">
    <property type="entry name" value="ISP domain"/>
    <property type="match status" value="1"/>
</dbReference>
<evidence type="ECO:0000256" key="2">
    <source>
        <dbReference type="ARBA" id="ARBA00022692"/>
    </source>
</evidence>
<protein>
    <submittedName>
        <fullName evidence="13">Accelerated cell death 1</fullName>
    </submittedName>
</protein>
<dbReference type="SUPFAM" id="SSF55961">
    <property type="entry name" value="Bet v1-like"/>
    <property type="match status" value="1"/>
</dbReference>
<gene>
    <name evidence="13" type="ORF">AsFPU1_3421</name>
</gene>
<evidence type="ECO:0000256" key="5">
    <source>
        <dbReference type="ARBA" id="ARBA00022946"/>
    </source>
</evidence>
<dbReference type="AlphaFoldDB" id="A0A401IL89"/>
<comment type="caution">
    <text evidence="13">The sequence shown here is derived from an EMBL/GenBank/DDBJ whole genome shotgun (WGS) entry which is preliminary data.</text>
</comment>
<dbReference type="InterPro" id="IPR013626">
    <property type="entry name" value="PaO"/>
</dbReference>
<dbReference type="GO" id="GO:0005737">
    <property type="term" value="C:cytoplasm"/>
    <property type="evidence" value="ECO:0007669"/>
    <property type="project" value="TreeGrafter"/>
</dbReference>
<accession>A0A401IL89</accession>
<evidence type="ECO:0000313" key="13">
    <source>
        <dbReference type="EMBL" id="GBF81998.1"/>
    </source>
</evidence>
<dbReference type="Pfam" id="PF00355">
    <property type="entry name" value="Rieske"/>
    <property type="match status" value="1"/>
</dbReference>
<dbReference type="InterPro" id="IPR036922">
    <property type="entry name" value="Rieske_2Fe-2S_sf"/>
</dbReference>
<dbReference type="Gene3D" id="3.90.380.10">
    <property type="entry name" value="Naphthalene 1,2-dioxygenase Alpha Subunit, Chain A, domain 1"/>
    <property type="match status" value="1"/>
</dbReference>
<evidence type="ECO:0000256" key="4">
    <source>
        <dbReference type="ARBA" id="ARBA00022723"/>
    </source>
</evidence>
<keyword evidence="8" id="KW-0408">Iron</keyword>
<evidence type="ECO:0000256" key="3">
    <source>
        <dbReference type="ARBA" id="ARBA00022714"/>
    </source>
</evidence>
<evidence type="ECO:0000256" key="6">
    <source>
        <dbReference type="ARBA" id="ARBA00022989"/>
    </source>
</evidence>